<sequence>MSVQPPVDRVSMAGSGVAVRLHEFRESQDSRADGPTPLQPRDPAPGGKSLGLNESHPPPIESFDLRTLRALTVPRVQDHPPRVQDQRPPQTAYQEHFQAPRVQQRYSGFMDYSPIQ</sequence>
<organism evidence="2 3">
    <name type="scientific">Liparis tanakae</name>
    <name type="common">Tanaka's snailfish</name>
    <dbReference type="NCBI Taxonomy" id="230148"/>
    <lineage>
        <taxon>Eukaryota</taxon>
        <taxon>Metazoa</taxon>
        <taxon>Chordata</taxon>
        <taxon>Craniata</taxon>
        <taxon>Vertebrata</taxon>
        <taxon>Euteleostomi</taxon>
        <taxon>Actinopterygii</taxon>
        <taxon>Neopterygii</taxon>
        <taxon>Teleostei</taxon>
        <taxon>Neoteleostei</taxon>
        <taxon>Acanthomorphata</taxon>
        <taxon>Eupercaria</taxon>
        <taxon>Perciformes</taxon>
        <taxon>Cottioidei</taxon>
        <taxon>Cottales</taxon>
        <taxon>Liparidae</taxon>
        <taxon>Liparis</taxon>
    </lineage>
</organism>
<dbReference type="AlphaFoldDB" id="A0A4Z2H4S7"/>
<accession>A0A4Z2H4S7</accession>
<evidence type="ECO:0000313" key="3">
    <source>
        <dbReference type="Proteomes" id="UP000314294"/>
    </source>
</evidence>
<feature type="region of interest" description="Disordered" evidence="1">
    <location>
        <begin position="25"/>
        <end position="61"/>
    </location>
</feature>
<evidence type="ECO:0000256" key="1">
    <source>
        <dbReference type="SAM" id="MobiDB-lite"/>
    </source>
</evidence>
<name>A0A4Z2H4S7_9TELE</name>
<reference evidence="2 3" key="1">
    <citation type="submission" date="2019-03" db="EMBL/GenBank/DDBJ databases">
        <title>First draft genome of Liparis tanakae, snailfish: a comprehensive survey of snailfish specific genes.</title>
        <authorList>
            <person name="Kim W."/>
            <person name="Song I."/>
            <person name="Jeong J.-H."/>
            <person name="Kim D."/>
            <person name="Kim S."/>
            <person name="Ryu S."/>
            <person name="Song J.Y."/>
            <person name="Lee S.K."/>
        </authorList>
    </citation>
    <scope>NUCLEOTIDE SEQUENCE [LARGE SCALE GENOMIC DNA]</scope>
    <source>
        <tissue evidence="2">Muscle</tissue>
    </source>
</reference>
<proteinExistence type="predicted"/>
<dbReference type="EMBL" id="SRLO01000333">
    <property type="protein sequence ID" value="TNN60470.1"/>
    <property type="molecule type" value="Genomic_DNA"/>
</dbReference>
<feature type="region of interest" description="Disordered" evidence="1">
    <location>
        <begin position="74"/>
        <end position="116"/>
    </location>
</feature>
<protein>
    <submittedName>
        <fullName evidence="2">Uncharacterized protein</fullName>
    </submittedName>
</protein>
<feature type="compositionally biased region" description="Basic and acidic residues" evidence="1">
    <location>
        <begin position="76"/>
        <end position="85"/>
    </location>
</feature>
<dbReference type="OrthoDB" id="10034627at2759"/>
<gene>
    <name evidence="2" type="ORF">EYF80_029321</name>
</gene>
<evidence type="ECO:0000313" key="2">
    <source>
        <dbReference type="EMBL" id="TNN60470.1"/>
    </source>
</evidence>
<comment type="caution">
    <text evidence="2">The sequence shown here is derived from an EMBL/GenBank/DDBJ whole genome shotgun (WGS) entry which is preliminary data.</text>
</comment>
<dbReference type="Proteomes" id="UP000314294">
    <property type="component" value="Unassembled WGS sequence"/>
</dbReference>
<keyword evidence="3" id="KW-1185">Reference proteome</keyword>